<keyword evidence="2" id="KW-0808">Transferase</keyword>
<dbReference type="InterPro" id="IPR029063">
    <property type="entry name" value="SAM-dependent_MTases_sf"/>
</dbReference>
<keyword evidence="3" id="KW-1185">Reference proteome</keyword>
<dbReference type="InterPro" id="IPR013216">
    <property type="entry name" value="Methyltransf_11"/>
</dbReference>
<dbReference type="Pfam" id="PF08241">
    <property type="entry name" value="Methyltransf_11"/>
    <property type="match status" value="1"/>
</dbReference>
<accession>A0AAF0JMP9</accession>
<dbReference type="AlphaFoldDB" id="A0AAF0JMP9"/>
<reference evidence="2" key="1">
    <citation type="submission" date="2022-01" db="EMBL/GenBank/DDBJ databases">
        <title>Complete genome of Methanomicrobium antiquum DSM 21220.</title>
        <authorList>
            <person name="Chen S.-C."/>
            <person name="You Y.-T."/>
            <person name="Zhou Y.-Z."/>
            <person name="Lai M.-C."/>
        </authorList>
    </citation>
    <scope>NUCLEOTIDE SEQUENCE</scope>
    <source>
        <strain evidence="2">DSM 21220</strain>
    </source>
</reference>
<protein>
    <submittedName>
        <fullName evidence="2">Class I SAM-dependent methyltransferase</fullName>
    </submittedName>
</protein>
<feature type="domain" description="Methyltransferase type 11" evidence="1">
    <location>
        <begin position="69"/>
        <end position="151"/>
    </location>
</feature>
<evidence type="ECO:0000313" key="3">
    <source>
        <dbReference type="Proteomes" id="UP001218895"/>
    </source>
</evidence>
<dbReference type="EMBL" id="CP091092">
    <property type="protein sequence ID" value="WFN36775.1"/>
    <property type="molecule type" value="Genomic_DNA"/>
</dbReference>
<proteinExistence type="predicted"/>
<dbReference type="RefSeq" id="WP_278099611.1">
    <property type="nucleotide sequence ID" value="NZ_CP091092.1"/>
</dbReference>
<dbReference type="GO" id="GO:0008757">
    <property type="term" value="F:S-adenosylmethionine-dependent methyltransferase activity"/>
    <property type="evidence" value="ECO:0007669"/>
    <property type="project" value="InterPro"/>
</dbReference>
<dbReference type="GO" id="GO:0032259">
    <property type="term" value="P:methylation"/>
    <property type="evidence" value="ECO:0007669"/>
    <property type="project" value="UniProtKB-KW"/>
</dbReference>
<dbReference type="KEGG" id="manq:L1994_11665"/>
<dbReference type="GeneID" id="79951068"/>
<evidence type="ECO:0000313" key="2">
    <source>
        <dbReference type="EMBL" id="WFN36775.1"/>
    </source>
</evidence>
<dbReference type="SUPFAM" id="SSF53335">
    <property type="entry name" value="S-adenosyl-L-methionine-dependent methyltransferases"/>
    <property type="match status" value="1"/>
</dbReference>
<evidence type="ECO:0000259" key="1">
    <source>
        <dbReference type="Pfam" id="PF08241"/>
    </source>
</evidence>
<name>A0AAF0JMP9_9EURY</name>
<keyword evidence="2" id="KW-0489">Methyltransferase</keyword>
<organism evidence="2 3">
    <name type="scientific">Methanomicrobium antiquum</name>
    <dbReference type="NCBI Taxonomy" id="487686"/>
    <lineage>
        <taxon>Archaea</taxon>
        <taxon>Methanobacteriati</taxon>
        <taxon>Methanobacteriota</taxon>
        <taxon>Stenosarchaea group</taxon>
        <taxon>Methanomicrobia</taxon>
        <taxon>Methanomicrobiales</taxon>
        <taxon>Methanomicrobiaceae</taxon>
        <taxon>Methanomicrobium</taxon>
    </lineage>
</organism>
<gene>
    <name evidence="2" type="ORF">L1994_11665</name>
</gene>
<dbReference type="Proteomes" id="UP001218895">
    <property type="component" value="Chromosome"/>
</dbReference>
<dbReference type="Gene3D" id="3.40.50.150">
    <property type="entry name" value="Vaccinia Virus protein VP39"/>
    <property type="match status" value="1"/>
</dbReference>
<sequence>MEGISINSNKNIIHSFSRPLTSYGVGDSERCIEIPWAISQYKNEKVVLDIGYAHAEERYLKKLLDLHIPELHGLDIVDKNIDGIISHVSDIRKTEFFDDFFDLVFCISTIEHVGKDNKIYTGIISNQEKCGDIQALREIYRITKPGGKVVITVPYGKFHDYGWFIHYDKEKLHALTHSSPWQKSAESYYLYNNGWFNCGDKDLESILYKDNGAPAAAGLACIVLIKPSLKRNIFSLISRLGLKIK</sequence>